<gene>
    <name evidence="1" type="ORF">GHO30_00460</name>
</gene>
<dbReference type="EMBL" id="WIVX01000001">
    <property type="protein sequence ID" value="MQU29880.1"/>
    <property type="molecule type" value="Genomic_DNA"/>
</dbReference>
<evidence type="ECO:0008006" key="3">
    <source>
        <dbReference type="Google" id="ProtNLM"/>
    </source>
</evidence>
<dbReference type="RefSeq" id="WP_153350398.1">
    <property type="nucleotide sequence ID" value="NZ_WIVX01000001.1"/>
</dbReference>
<keyword evidence="2" id="KW-1185">Reference proteome</keyword>
<dbReference type="Proteomes" id="UP000470186">
    <property type="component" value="Unassembled WGS sequence"/>
</dbReference>
<protein>
    <recommendedName>
        <fullName evidence="3">DNA-binding protein</fullName>
    </recommendedName>
</protein>
<comment type="caution">
    <text evidence="1">The sequence shown here is derived from an EMBL/GenBank/DDBJ whole genome shotgun (WGS) entry which is preliminary data.</text>
</comment>
<evidence type="ECO:0000313" key="1">
    <source>
        <dbReference type="EMBL" id="MQU29880.1"/>
    </source>
</evidence>
<dbReference type="SUPFAM" id="SSF46955">
    <property type="entry name" value="Putative DNA-binding domain"/>
    <property type="match status" value="1"/>
</dbReference>
<reference evidence="1 2" key="1">
    <citation type="submission" date="2019-10" db="EMBL/GenBank/DDBJ databases">
        <title>Evaluation of single-gene subtyping targets for Pseudomonas.</title>
        <authorList>
            <person name="Reichler S.J."/>
            <person name="Orsi R.H."/>
            <person name="Wiedmann M."/>
            <person name="Martin N.H."/>
            <person name="Murphy S.I."/>
        </authorList>
    </citation>
    <scope>NUCLEOTIDE SEQUENCE [LARGE SCALE GENOMIC DNA]</scope>
    <source>
        <strain evidence="1 2">FSL R10-2107</strain>
    </source>
</reference>
<proteinExistence type="predicted"/>
<accession>A0A7X1Y5Q8</accession>
<dbReference type="AlphaFoldDB" id="A0A7X1Y5Q8"/>
<sequence>MTTDINLDHAAMRNTLANELGFLTEDQVALLAMVKPTTVEDWRKRGNGPAYTRFGSAFFYTIDDVKDHIRSLMRQRSRDDIIRSI</sequence>
<organism evidence="1 2">
    <name type="scientific">Pseudomonas helleri</name>
    <dbReference type="NCBI Taxonomy" id="1608996"/>
    <lineage>
        <taxon>Bacteria</taxon>
        <taxon>Pseudomonadati</taxon>
        <taxon>Pseudomonadota</taxon>
        <taxon>Gammaproteobacteria</taxon>
        <taxon>Pseudomonadales</taxon>
        <taxon>Pseudomonadaceae</taxon>
        <taxon>Pseudomonas</taxon>
    </lineage>
</organism>
<name>A0A7X1Y5Q8_9PSED</name>
<dbReference type="InterPro" id="IPR009061">
    <property type="entry name" value="DNA-bd_dom_put_sf"/>
</dbReference>
<evidence type="ECO:0000313" key="2">
    <source>
        <dbReference type="Proteomes" id="UP000470186"/>
    </source>
</evidence>